<evidence type="ECO:0000256" key="8">
    <source>
        <dbReference type="ARBA" id="ARBA00034120"/>
    </source>
</evidence>
<evidence type="ECO:0000256" key="2">
    <source>
        <dbReference type="ARBA" id="ARBA00022679"/>
    </source>
</evidence>
<dbReference type="GO" id="GO:0003964">
    <property type="term" value="F:RNA-directed DNA polymerase activity"/>
    <property type="evidence" value="ECO:0007669"/>
    <property type="project" value="UniProtKB-KW"/>
</dbReference>
<dbReference type="RefSeq" id="WP_006843726.1">
    <property type="nucleotide sequence ID" value="NZ_AQWJ01000009.1"/>
</dbReference>
<comment type="catalytic activity">
    <reaction evidence="9">
        <text>DNA(n) + a 2'-deoxyribonucleoside 5'-triphosphate = DNA(n+1) + diphosphate</text>
        <dbReference type="Rhea" id="RHEA:22508"/>
        <dbReference type="Rhea" id="RHEA-COMP:17339"/>
        <dbReference type="Rhea" id="RHEA-COMP:17340"/>
        <dbReference type="ChEBI" id="CHEBI:33019"/>
        <dbReference type="ChEBI" id="CHEBI:61560"/>
        <dbReference type="ChEBI" id="CHEBI:173112"/>
        <dbReference type="EC" id="2.7.7.49"/>
    </reaction>
</comment>
<evidence type="ECO:0000256" key="1">
    <source>
        <dbReference type="ARBA" id="ARBA00012493"/>
    </source>
</evidence>
<dbReference type="InterPro" id="IPR000123">
    <property type="entry name" value="Reverse_transcriptase_msDNA"/>
</dbReference>
<gene>
    <name evidence="11" type="ORF">HMPREF9456_02356</name>
</gene>
<reference evidence="11 12" key="1">
    <citation type="submission" date="2011-04" db="EMBL/GenBank/DDBJ databases">
        <title>The Genome Sequence of Dysgonomonas mossii DSM 22836.</title>
        <authorList>
            <consortium name="The Broad Institute Genome Sequencing Platform"/>
            <person name="Earl A."/>
            <person name="Ward D."/>
            <person name="Feldgarden M."/>
            <person name="Gevers D."/>
            <person name="Pudlo N."/>
            <person name="Martens E."/>
            <person name="Allen-Vercoe E."/>
            <person name="Young S.K."/>
            <person name="Zeng Q."/>
            <person name="Gargeya S."/>
            <person name="Fitzgerald M."/>
            <person name="Haas B."/>
            <person name="Abouelleil A."/>
            <person name="Alvarado L."/>
            <person name="Arachchi H.M."/>
            <person name="Berlin A."/>
            <person name="Brown A."/>
            <person name="Chapman S.B."/>
            <person name="Chen Z."/>
            <person name="Dunbar C."/>
            <person name="Freedman E."/>
            <person name="Gearin G."/>
            <person name="Gellesch M."/>
            <person name="Goldberg J."/>
            <person name="Griggs A."/>
            <person name="Gujja S."/>
            <person name="Heiman D."/>
            <person name="Howarth C."/>
            <person name="Larson L."/>
            <person name="Lui A."/>
            <person name="MacDonald P.J.P."/>
            <person name="Mehta T."/>
            <person name="Montmayeur A."/>
            <person name="Murphy C."/>
            <person name="Neiman D."/>
            <person name="Pearson M."/>
            <person name="Priest M."/>
            <person name="Roberts A."/>
            <person name="Saif S."/>
            <person name="Shea T."/>
            <person name="Shenoy N."/>
            <person name="Sisk P."/>
            <person name="Stolte C."/>
            <person name="Sykes S."/>
            <person name="Yandava C."/>
            <person name="Wortman J."/>
            <person name="Nusbaum C."/>
            <person name="Birren B."/>
        </authorList>
    </citation>
    <scope>NUCLEOTIDE SEQUENCE [LARGE SCALE GENOMIC DNA]</scope>
    <source>
        <strain evidence="11 12">DSM 22836</strain>
    </source>
</reference>
<dbReference type="GO" id="GO:0046872">
    <property type="term" value="F:metal ion binding"/>
    <property type="evidence" value="ECO:0007669"/>
    <property type="project" value="UniProtKB-KW"/>
</dbReference>
<evidence type="ECO:0000256" key="6">
    <source>
        <dbReference type="ARBA" id="ARBA00022918"/>
    </source>
</evidence>
<evidence type="ECO:0000256" key="3">
    <source>
        <dbReference type="ARBA" id="ARBA00022695"/>
    </source>
</evidence>
<dbReference type="InterPro" id="IPR043502">
    <property type="entry name" value="DNA/RNA_pol_sf"/>
</dbReference>
<dbReference type="GeneID" id="78082983"/>
<evidence type="ECO:0000313" key="12">
    <source>
        <dbReference type="Proteomes" id="UP000006420"/>
    </source>
</evidence>
<organism evidence="11 12">
    <name type="scientific">Dysgonomonas mossii DSM 22836</name>
    <dbReference type="NCBI Taxonomy" id="742767"/>
    <lineage>
        <taxon>Bacteria</taxon>
        <taxon>Pseudomonadati</taxon>
        <taxon>Bacteroidota</taxon>
        <taxon>Bacteroidia</taxon>
        <taxon>Bacteroidales</taxon>
        <taxon>Dysgonomonadaceae</taxon>
        <taxon>Dysgonomonas</taxon>
    </lineage>
</organism>
<feature type="domain" description="Reverse transcriptase" evidence="10">
    <location>
        <begin position="53"/>
        <end position="294"/>
    </location>
</feature>
<evidence type="ECO:0000256" key="7">
    <source>
        <dbReference type="ARBA" id="ARBA00023118"/>
    </source>
</evidence>
<keyword evidence="3" id="KW-0548">Nucleotidyltransferase</keyword>
<keyword evidence="5" id="KW-0460">Magnesium</keyword>
<dbReference type="HOGENOM" id="CLU_013584_2_1_10"/>
<keyword evidence="2" id="KW-0808">Transferase</keyword>
<dbReference type="PANTHER" id="PTHR34047:SF8">
    <property type="entry name" value="PROTEIN YKFC"/>
    <property type="match status" value="1"/>
</dbReference>
<evidence type="ECO:0000256" key="4">
    <source>
        <dbReference type="ARBA" id="ARBA00022723"/>
    </source>
</evidence>
<dbReference type="GO" id="GO:0051607">
    <property type="term" value="P:defense response to virus"/>
    <property type="evidence" value="ECO:0007669"/>
    <property type="project" value="UniProtKB-KW"/>
</dbReference>
<evidence type="ECO:0000259" key="10">
    <source>
        <dbReference type="PROSITE" id="PS50878"/>
    </source>
</evidence>
<dbReference type="InterPro" id="IPR000477">
    <property type="entry name" value="RT_dom"/>
</dbReference>
<name>F8X1V8_9BACT</name>
<proteinExistence type="inferred from homology"/>
<keyword evidence="12" id="KW-1185">Reference proteome</keyword>
<dbReference type="eggNOG" id="COG3344">
    <property type="taxonomic scope" value="Bacteria"/>
</dbReference>
<dbReference type="PANTHER" id="PTHR34047">
    <property type="entry name" value="NUCLEAR INTRON MATURASE 1, MITOCHONDRIAL-RELATED"/>
    <property type="match status" value="1"/>
</dbReference>
<dbReference type="Proteomes" id="UP000006420">
    <property type="component" value="Unassembled WGS sequence"/>
</dbReference>
<evidence type="ECO:0000256" key="5">
    <source>
        <dbReference type="ARBA" id="ARBA00022842"/>
    </source>
</evidence>
<dbReference type="CDD" id="cd01651">
    <property type="entry name" value="RT_G2_intron"/>
    <property type="match status" value="1"/>
</dbReference>
<evidence type="ECO:0000313" key="11">
    <source>
        <dbReference type="EMBL" id="EGK06092.1"/>
    </source>
</evidence>
<dbReference type="SUPFAM" id="SSF56672">
    <property type="entry name" value="DNA/RNA polymerases"/>
    <property type="match status" value="1"/>
</dbReference>
<keyword evidence="4" id="KW-0479">Metal-binding</keyword>
<keyword evidence="7" id="KW-0051">Antiviral defense</keyword>
<evidence type="ECO:0000256" key="9">
    <source>
        <dbReference type="ARBA" id="ARBA00048173"/>
    </source>
</evidence>
<dbReference type="PROSITE" id="PS50878">
    <property type="entry name" value="RT_POL"/>
    <property type="match status" value="1"/>
</dbReference>
<dbReference type="GO" id="GO:0003723">
    <property type="term" value="F:RNA binding"/>
    <property type="evidence" value="ECO:0007669"/>
    <property type="project" value="InterPro"/>
</dbReference>
<comment type="caution">
    <text evidence="11">The sequence shown here is derived from an EMBL/GenBank/DDBJ whole genome shotgun (WGS) entry which is preliminary data.</text>
</comment>
<dbReference type="InterPro" id="IPR051083">
    <property type="entry name" value="GrpII_Intron_Splice-Mob/Def"/>
</dbReference>
<accession>F8X1V8</accession>
<dbReference type="Pfam" id="PF00078">
    <property type="entry name" value="RVT_1"/>
    <property type="match status" value="1"/>
</dbReference>
<dbReference type="EC" id="2.7.7.49" evidence="1"/>
<dbReference type="STRING" id="742767.HMPREF9456_02356"/>
<dbReference type="OrthoDB" id="9780724at2"/>
<dbReference type="AlphaFoldDB" id="F8X1V8"/>
<protein>
    <recommendedName>
        <fullName evidence="1">RNA-directed DNA polymerase</fullName>
        <ecNumber evidence="1">2.7.7.49</ecNumber>
    </recommendedName>
</protein>
<dbReference type="PRINTS" id="PR00866">
    <property type="entry name" value="RNADNAPOLMS"/>
</dbReference>
<sequence length="416" mass="48182">MSTEKTLLEQLASPDTLNKAWSLLRKENEDSCGLSGLTIDDFKQNLESNLLELCEELKNGNFQFSPYKAAAIKKDSGEYRPLQIPEIRDRVVLKAISILLESELAVLLKKSADVSFAYQKGKGVREATLKMKSSYQKGNVILKADIINFFEEVNKDRLLNKLVFPNLKDDSINELIRNSLNPKLGRLKKEYRKLFKNVGNGIPQGNPLSPLLSNVYLTQFDSFIKDSGYSMIRYADDFIIIIKSKEDAEKVYKLICSYLKDNYSLKIHPLELNNGKTAIINPEEKEISFLSIKYDGINIYPSRETVGHLKGRIKKLMKDGVLNHDLYTNIYKEIEKWIAIYSYLDIERYFEDIDSYLKSQLKKKFGERYNAPKQCKKMANKIRNRQYDRGANSFWRNLDLSNLLPKFIRRKKKFSA</sequence>
<keyword evidence="6" id="KW-0695">RNA-directed DNA polymerase</keyword>
<dbReference type="EMBL" id="ADLW01000010">
    <property type="protein sequence ID" value="EGK06092.1"/>
    <property type="molecule type" value="Genomic_DNA"/>
</dbReference>
<comment type="similarity">
    <text evidence="8">Belongs to the bacterial reverse transcriptase family.</text>
</comment>